<dbReference type="CDD" id="cd02853">
    <property type="entry name" value="E_set_MTHase_like_N"/>
    <property type="match status" value="1"/>
</dbReference>
<dbReference type="InterPro" id="IPR022567">
    <property type="entry name" value="DUF3459"/>
</dbReference>
<feature type="site" description="Transition state stabilizer" evidence="17">
    <location>
        <position position="402"/>
    </location>
</feature>
<dbReference type="InterPro" id="IPR017853">
    <property type="entry name" value="GH"/>
</dbReference>
<keyword evidence="9 14" id="KW-0326">Glycosidase</keyword>
<dbReference type="NCBIfam" id="TIGR02402">
    <property type="entry name" value="trehalose_TreZ"/>
    <property type="match status" value="1"/>
</dbReference>
<keyword evidence="6" id="KW-0963">Cytoplasm</keyword>
<dbReference type="PANTHER" id="PTHR43651">
    <property type="entry name" value="1,4-ALPHA-GLUCAN-BRANCHING ENZYME"/>
    <property type="match status" value="1"/>
</dbReference>
<feature type="active site" description="Nucleophile" evidence="15">
    <location>
        <position position="264"/>
    </location>
</feature>
<dbReference type="InterPro" id="IPR014756">
    <property type="entry name" value="Ig_E-set"/>
</dbReference>
<evidence type="ECO:0000256" key="7">
    <source>
        <dbReference type="ARBA" id="ARBA00022801"/>
    </source>
</evidence>
<name>A0A9D7I9C4_9RHOO</name>
<dbReference type="AlphaFoldDB" id="A0A9D7I9C4"/>
<dbReference type="Proteomes" id="UP000886602">
    <property type="component" value="Unassembled WGS sequence"/>
</dbReference>
<feature type="binding site" evidence="16">
    <location>
        <begin position="262"/>
        <end position="267"/>
    </location>
    <ligand>
        <name>substrate</name>
    </ligand>
</feature>
<dbReference type="GO" id="GO:0005737">
    <property type="term" value="C:cytoplasm"/>
    <property type="evidence" value="ECO:0007669"/>
    <property type="project" value="UniProtKB-SubCell"/>
</dbReference>
<dbReference type="PANTHER" id="PTHR43651:SF11">
    <property type="entry name" value="MALTO-OLIGOSYLTREHALOSE TREHALOHYDROLASE"/>
    <property type="match status" value="1"/>
</dbReference>
<accession>A0A9D7I9C4</accession>
<dbReference type="SUPFAM" id="SSF51445">
    <property type="entry name" value="(Trans)glycosidases"/>
    <property type="match status" value="1"/>
</dbReference>
<evidence type="ECO:0000256" key="15">
    <source>
        <dbReference type="PIRSR" id="PIRSR006337-1"/>
    </source>
</evidence>
<feature type="active site" description="Proton donor" evidence="15">
    <location>
        <position position="300"/>
    </location>
</feature>
<dbReference type="GO" id="GO:0005992">
    <property type="term" value="P:trehalose biosynthetic process"/>
    <property type="evidence" value="ECO:0007669"/>
    <property type="project" value="UniProtKB-UniRule"/>
</dbReference>
<dbReference type="SMART" id="SM00642">
    <property type="entry name" value="Aamy"/>
    <property type="match status" value="1"/>
</dbReference>
<keyword evidence="8" id="KW-0119">Carbohydrate metabolism</keyword>
<keyword evidence="7 14" id="KW-0378">Hydrolase</keyword>
<evidence type="ECO:0000256" key="14">
    <source>
        <dbReference type="PIRNR" id="PIRNR006337"/>
    </source>
</evidence>
<evidence type="ECO:0000256" key="10">
    <source>
        <dbReference type="ARBA" id="ARBA00032057"/>
    </source>
</evidence>
<dbReference type="PIRSF" id="PIRSF006337">
    <property type="entry name" value="Trehalose_TreZ"/>
    <property type="match status" value="1"/>
</dbReference>
<dbReference type="InterPro" id="IPR004193">
    <property type="entry name" value="Glyco_hydro_13_N"/>
</dbReference>
<evidence type="ECO:0000256" key="13">
    <source>
        <dbReference type="NCBIfam" id="TIGR02402"/>
    </source>
</evidence>
<evidence type="ECO:0000256" key="17">
    <source>
        <dbReference type="PIRSR" id="PIRSR006337-3"/>
    </source>
</evidence>
<dbReference type="SUPFAM" id="SSF81296">
    <property type="entry name" value="E set domains"/>
    <property type="match status" value="1"/>
</dbReference>
<dbReference type="GO" id="GO:0033942">
    <property type="term" value="F:4-alpha-D-(1-&gt;4)-alpha-D-glucanotrehalose trehalohydrolase activity"/>
    <property type="evidence" value="ECO:0007669"/>
    <property type="project" value="UniProtKB-EC"/>
</dbReference>
<comment type="caution">
    <text evidence="19">The sequence shown here is derived from an EMBL/GenBank/DDBJ whole genome shotgun (WGS) entry which is preliminary data.</text>
</comment>
<dbReference type="CDD" id="cd11325">
    <property type="entry name" value="AmyAc_GTHase"/>
    <property type="match status" value="1"/>
</dbReference>
<feature type="binding site" evidence="16">
    <location>
        <begin position="401"/>
        <end position="406"/>
    </location>
    <ligand>
        <name>substrate</name>
    </ligand>
</feature>
<feature type="binding site" evidence="16">
    <location>
        <begin position="330"/>
        <end position="334"/>
    </location>
    <ligand>
        <name>substrate</name>
    </ligand>
</feature>
<evidence type="ECO:0000256" key="3">
    <source>
        <dbReference type="ARBA" id="ARBA00008061"/>
    </source>
</evidence>
<dbReference type="Gene3D" id="2.60.40.10">
    <property type="entry name" value="Immunoglobulins"/>
    <property type="match status" value="1"/>
</dbReference>
<proteinExistence type="inferred from homology"/>
<sequence>MKRKHAMPFGAEPLSGGGVRFRLWAPGVDAVSLQLDDANELPMLTAGQGWFEFSHPTAHVGSRYRFRLPDGLLVPDPVSRSNPDDVHGASEVIDPTAFDWSDDDWRGRPWEEAVIYELHIGCFTSAGNFNGVIERLDYLVELGVTALEIMPVADFPGRCNWGYDGVLLFAPDAAYGRPDDFKRLIDAAHERGLMVLLDVVYNHFGPEGNYLHAYAKDFFNPRHATPWGAAINFDSENSRTVREFFVHNGLHWLEEFHLDGLRLDAIHAICDDSSPDIIEVLAEAIKTGPGRARHVHMVLENERNQARYLGRDCEKGTTCDPLQATAQWNDDIHHVFHVLATGETDGYYTDYADQPARLLARCLTEGFAFQGEASRFADGELRGEPSAHLPPAAFINFLQNHDQIGNRAFGERLSHLASPTAMEALTAVLLLAPQPPMLFMGEEFATTQPFLFFCDFGPELANAVTEGRRREFSRFARFADPAVRESIPDPNAAETFKRCVLDWSAMERMPQQRTTLELHRQLLALRRQWITPRLAGMGNGDPQFSLLSDRAMVIHWRLGDSSLLTLLANLGENTIDAKQTVGTRLFATSNMNNTALVAGQLPPWSAIWHLQKESR</sequence>
<evidence type="ECO:0000256" key="11">
    <source>
        <dbReference type="ARBA" id="ARBA00033284"/>
    </source>
</evidence>
<dbReference type="EMBL" id="JADJNC010000022">
    <property type="protein sequence ID" value="MBK7424008.1"/>
    <property type="molecule type" value="Genomic_DNA"/>
</dbReference>
<evidence type="ECO:0000313" key="19">
    <source>
        <dbReference type="EMBL" id="MBK7424008.1"/>
    </source>
</evidence>
<evidence type="ECO:0000256" key="16">
    <source>
        <dbReference type="PIRSR" id="PIRSR006337-2"/>
    </source>
</evidence>
<feature type="domain" description="Glycosyl hydrolase family 13 catalytic" evidence="18">
    <location>
        <begin position="117"/>
        <end position="468"/>
    </location>
</feature>
<dbReference type="InterPro" id="IPR044901">
    <property type="entry name" value="Trehalose_TreZ_E-set_sf"/>
</dbReference>
<comment type="pathway">
    <text evidence="2 14">Glycan biosynthesis; trehalose biosynthesis.</text>
</comment>
<dbReference type="Pfam" id="PF02922">
    <property type="entry name" value="CBM_48"/>
    <property type="match status" value="1"/>
</dbReference>
<organism evidence="19 20">
    <name type="scientific">Candidatus Propionivibrio dominans</name>
    <dbReference type="NCBI Taxonomy" id="2954373"/>
    <lineage>
        <taxon>Bacteria</taxon>
        <taxon>Pseudomonadati</taxon>
        <taxon>Pseudomonadota</taxon>
        <taxon>Betaproteobacteria</taxon>
        <taxon>Rhodocyclales</taxon>
        <taxon>Rhodocyclaceae</taxon>
        <taxon>Propionivibrio</taxon>
    </lineage>
</organism>
<dbReference type="Pfam" id="PF11941">
    <property type="entry name" value="DUF3459"/>
    <property type="match status" value="1"/>
</dbReference>
<dbReference type="InterPro" id="IPR013783">
    <property type="entry name" value="Ig-like_fold"/>
</dbReference>
<comment type="subcellular location">
    <subcellularLocation>
        <location evidence="1 15">Cytoplasm</location>
    </subcellularLocation>
</comment>
<dbReference type="InterPro" id="IPR012768">
    <property type="entry name" value="Trehalose_TreZ"/>
</dbReference>
<evidence type="ECO:0000256" key="1">
    <source>
        <dbReference type="ARBA" id="ARBA00004496"/>
    </source>
</evidence>
<dbReference type="InterPro" id="IPR006047">
    <property type="entry name" value="GH13_cat_dom"/>
</dbReference>
<comment type="similarity">
    <text evidence="3 14">Belongs to the glycosyl hydrolase 13 family.</text>
</comment>
<evidence type="ECO:0000256" key="2">
    <source>
        <dbReference type="ARBA" id="ARBA00005199"/>
    </source>
</evidence>
<evidence type="ECO:0000313" key="20">
    <source>
        <dbReference type="Proteomes" id="UP000886602"/>
    </source>
</evidence>
<comment type="catalytic activity">
    <reaction evidence="12 14">
        <text>hydrolysis of (1-&gt;4)-alpha-D-glucosidic linkage in 4-alpha-D-[(1-&gt;4)-alpha-D-glucanosyl]n trehalose to yield trehalose and (1-&gt;4)-alpha-D-glucan.</text>
        <dbReference type="EC" id="3.2.1.141"/>
    </reaction>
</comment>
<evidence type="ECO:0000259" key="18">
    <source>
        <dbReference type="SMART" id="SM00642"/>
    </source>
</evidence>
<reference evidence="19" key="1">
    <citation type="submission" date="2020-10" db="EMBL/GenBank/DDBJ databases">
        <title>Connecting structure to function with the recovery of over 1000 high-quality activated sludge metagenome-assembled genomes encoding full-length rRNA genes using long-read sequencing.</title>
        <authorList>
            <person name="Singleton C.M."/>
            <person name="Petriglieri F."/>
            <person name="Kristensen J.M."/>
            <person name="Kirkegaard R.H."/>
            <person name="Michaelsen T.Y."/>
            <person name="Andersen M.H."/>
            <person name="Karst S.M."/>
            <person name="Dueholm M.S."/>
            <person name="Nielsen P.H."/>
            <person name="Albertsen M."/>
        </authorList>
    </citation>
    <scope>NUCLEOTIDE SEQUENCE</scope>
    <source>
        <strain evidence="19">EsbW_18-Q3-R4-48_MAXAC.044</strain>
    </source>
</reference>
<dbReference type="EC" id="3.2.1.141" evidence="4 13"/>
<dbReference type="Pfam" id="PF00128">
    <property type="entry name" value="Alpha-amylase"/>
    <property type="match status" value="1"/>
</dbReference>
<evidence type="ECO:0000256" key="4">
    <source>
        <dbReference type="ARBA" id="ARBA00012268"/>
    </source>
</evidence>
<evidence type="ECO:0000256" key="6">
    <source>
        <dbReference type="ARBA" id="ARBA00022490"/>
    </source>
</evidence>
<dbReference type="Gene3D" id="1.10.10.760">
    <property type="entry name" value="E-set domains of sugar-utilizing enzymes"/>
    <property type="match status" value="1"/>
</dbReference>
<protein>
    <recommendedName>
        <fullName evidence="5 13">Malto-oligosyltrehalose trehalohydrolase</fullName>
        <shortName evidence="14">MTHase</shortName>
        <ecNumber evidence="4 13">3.2.1.141</ecNumber>
    </recommendedName>
    <alternativeName>
        <fullName evidence="11 14">4-alpha-D-((1-&gt;4)-alpha-D-glucano)trehalose trehalohydrolase</fullName>
    </alternativeName>
    <alternativeName>
        <fullName evidence="10 14">Maltooligosyl trehalose trehalohydrolase</fullName>
    </alternativeName>
</protein>
<evidence type="ECO:0000256" key="9">
    <source>
        <dbReference type="ARBA" id="ARBA00023295"/>
    </source>
</evidence>
<gene>
    <name evidence="19" type="primary">treZ</name>
    <name evidence="19" type="ORF">IPJ48_13450</name>
</gene>
<evidence type="ECO:0000256" key="5">
    <source>
        <dbReference type="ARBA" id="ARBA00015938"/>
    </source>
</evidence>
<evidence type="ECO:0000256" key="12">
    <source>
        <dbReference type="ARBA" id="ARBA00034013"/>
    </source>
</evidence>
<evidence type="ECO:0000256" key="8">
    <source>
        <dbReference type="ARBA" id="ARBA00023277"/>
    </source>
</evidence>
<dbReference type="Gene3D" id="3.20.20.80">
    <property type="entry name" value="Glycosidases"/>
    <property type="match status" value="1"/>
</dbReference>